<name>A0AA38LWS0_9TREE</name>
<accession>A0AA38LWS0</accession>
<sequence>MARPPHHLKVKVQYPSECFTPFPDNHPDYRSVFSDIVLILRARFPSLRRVRFAAFWLRHYTYTVHVDPERSEEFDDIWHIDCVEERAFQIDRAPTPISSPLSLSPDYYTARYRFDVRFDAYDERDTTSSEPSWVGEQEHVDSDGSSAGRTHSDKSELWVAAMKEAEGFEGLYRVADFGMLSLALSDIGEIAQRQTSSGHPVADRLRTITAGNIAPYEVYDFGLFASVVSASLTSLKLGTDSFERVQITFADLFPPYSPSSSRTSPSFETSPSRLEELQTPKRYLRDQTAVRRYHLATADFTAMGLLRPHDLLMLEYDAEDRPKFDRERGDLVGWERGDREGDQGFSPIASTSSNLAATAGSISAATAVFDNPDTRKQIWDFLDRADWVVLMRVSKEGLVESVRRVYRSMECDRVLKMNKANIDEERKALYFGAIVEIDALIMKSLPPHLDAKVVYPTDGDYPNPNKQLLDHRGVFEDVVHLLRGLCPSLRRVHFGALFPTPYGLPNSGGQYSATEYWYKWNVHLYPAAAPKEGICFVDCLTKAVVACDRPPAVIPCPIPPSPNYTLRHRFDVTVGGVPIPISAEQPAFGHPDYMADHLRVMKAPSQSSGLHQILNFGLYHISLGDLQEIVTAQIQAGYPVMERLSQVSASSTPYDVHDFNTFATIASASLVRFCVSAPVETTGITFKNLPEVFGTIRASLPNLRQLVLAVGGIQEADALYEDLLTSDILSRRGQLNLIRIDTEVSAGCPLFALLRYLRQYVEEAELPDVEIRTWDYNEKWQSYHQRNMLEYLRSQTPERRHHLSTVSFPSIGVYDPISVLSLAYDDDGRPYLIFFLTDHISASTVNMPPRSSQPRASAASSEWSSMPRSAARDVLLIPELRQNVFRQLDKPALLACLLLRKEILFDVARELYHTMPYDLVKKKMSTATPRQRAYCAGVKVIKVDKFAFTPAILRDLKTGREALPASVNKTDRHYNGGYYPEIPAVLLASVARKCPNLRSMVFCESEPWSWVLYVAPAIQALSALATSLTPGQEVIGHIDVTQPFTYWLGLHTTSASPPAPSVPPSGYTINTYYDLRVYISDGFRPPVPQVQQLLLALREEPCWATCGRNARFGQLSIDLADITALCQRQIDSGNFRRIENISAGRVNSWDVDAFRSFASVASSLVSLDLVGETANFDSRRVGIGFTDIPDLVSTIRSCLPCLATLKLAVRGVDSAEADLRRSLSDTSLDSGGTIKLLHILTAPHSSPLLSTIRVLSGICASTAEIRLPHAIDETPTRASKKSIWTSGCAAVKARQEKEPTEYLRYLRSRDESKMVGWTRQAKSAEWLVGKARLAELADGVRESIEAAKQMELLTTEGEPAALLREGQKLLSAMRNVRLAGDLLQSAMGGRATEAELEEYVKKLEDMTEMKEGAGYVYSLPVLVKIAADQPASSTLHPIFIPSRTAHSMPPGQSATLNTADAPGSSGIAQRSASREVWNIAEVRGRILRLLEKPELAVMMRVEKKAVYDVARELYATVTYSKAKNNMSVSTLRQRTYCSAVTAVDCRGLLLTPKVLKSITYGHQKIPYFGGGSPDLIKSFLSVYRPEILEIIIPPLVKKLPNLRTLVCGAEAKYQNSSQTSWTVHLKPPRVSSSSVPPAVPAGGELGHIDLIESLNRSFPSEPPSRWSAASSAPAGYTIRHYTNLRLYIPHTAGRRYTPEPELVDRWLTAFREQPNFDQLGTAIRLSRIPVSLGDLTGLCRRQSESGGSQRLEEIEATHTLPFDLPTFTTFAITASSSLRILRLHSGKFLGVADSDMRLTFADLGGLVTVIRQHLPLLDDLCIAIGGIGDAERHCAKMLSEGSLEGGGSVRKCRIVTSLHDPPLLNTVRTIARICAPKAEVLFPHVYHWRTPAMAGEARKRLGEGQEMAHADFLHYLQLQPANVRRHLAIVDFAMLGIKTYAEVSALTFDADGRPHSPLQEPPKAWAMDAQSVSSYMNQTGIPQIAARISEYVTASARLESLPSTVGAAERLQEAERVLAAAHLMEEAGRVVGDLLGGGNRLGLIREHMDTLRAIAGPDYFLNQTSQLRAFASTVDGTRLFSNVASQTHPEQPPPA</sequence>
<dbReference type="GeneID" id="77727456"/>
<evidence type="ECO:0000256" key="1">
    <source>
        <dbReference type="SAM" id="MobiDB-lite"/>
    </source>
</evidence>
<keyword evidence="3" id="KW-1185">Reference proteome</keyword>
<organism evidence="2 3">
    <name type="scientific">Dioszegia hungarica</name>
    <dbReference type="NCBI Taxonomy" id="4972"/>
    <lineage>
        <taxon>Eukaryota</taxon>
        <taxon>Fungi</taxon>
        <taxon>Dikarya</taxon>
        <taxon>Basidiomycota</taxon>
        <taxon>Agaricomycotina</taxon>
        <taxon>Tremellomycetes</taxon>
        <taxon>Tremellales</taxon>
        <taxon>Bulleribasidiaceae</taxon>
        <taxon>Dioszegia</taxon>
    </lineage>
</organism>
<evidence type="ECO:0000313" key="2">
    <source>
        <dbReference type="EMBL" id="KAI9639012.1"/>
    </source>
</evidence>
<reference evidence="2" key="1">
    <citation type="journal article" date="2022" name="G3 (Bethesda)">
        <title>High quality genome of the basidiomycete yeast Dioszegia hungarica PDD-24b-2 isolated from cloud water.</title>
        <authorList>
            <person name="Jarrige D."/>
            <person name="Haridas S."/>
            <person name="Bleykasten-Grosshans C."/>
            <person name="Joly M."/>
            <person name="Nadalig T."/>
            <person name="Sancelme M."/>
            <person name="Vuilleumier S."/>
            <person name="Grigoriev I.V."/>
            <person name="Amato P."/>
            <person name="Bringel F."/>
        </authorList>
    </citation>
    <scope>NUCLEOTIDE SEQUENCE</scope>
    <source>
        <strain evidence="2">PDD-24b-2</strain>
    </source>
</reference>
<comment type="caution">
    <text evidence="2">The sequence shown here is derived from an EMBL/GenBank/DDBJ whole genome shotgun (WGS) entry which is preliminary data.</text>
</comment>
<dbReference type="RefSeq" id="XP_052948789.1">
    <property type="nucleotide sequence ID" value="XM_053088251.1"/>
</dbReference>
<dbReference type="EMBL" id="JAKWFO010000002">
    <property type="protein sequence ID" value="KAI9639012.1"/>
    <property type="molecule type" value="Genomic_DNA"/>
</dbReference>
<feature type="compositionally biased region" description="Low complexity" evidence="1">
    <location>
        <begin position="258"/>
        <end position="272"/>
    </location>
</feature>
<dbReference type="Proteomes" id="UP001164286">
    <property type="component" value="Unassembled WGS sequence"/>
</dbReference>
<evidence type="ECO:0000313" key="3">
    <source>
        <dbReference type="Proteomes" id="UP001164286"/>
    </source>
</evidence>
<proteinExistence type="predicted"/>
<feature type="region of interest" description="Disordered" evidence="1">
    <location>
        <begin position="126"/>
        <end position="151"/>
    </location>
</feature>
<protein>
    <submittedName>
        <fullName evidence="2">Uncharacterized protein</fullName>
    </submittedName>
</protein>
<gene>
    <name evidence="2" type="ORF">MKK02DRAFT_31275</name>
</gene>
<feature type="region of interest" description="Disordered" evidence="1">
    <location>
        <begin position="256"/>
        <end position="275"/>
    </location>
</feature>